<name>A0ABY1C0M9_MYXFU</name>
<organism evidence="11 12">
    <name type="scientific">Myxococcus fulvus</name>
    <dbReference type="NCBI Taxonomy" id="33"/>
    <lineage>
        <taxon>Bacteria</taxon>
        <taxon>Pseudomonadati</taxon>
        <taxon>Myxococcota</taxon>
        <taxon>Myxococcia</taxon>
        <taxon>Myxococcales</taxon>
        <taxon>Cystobacterineae</taxon>
        <taxon>Myxococcaceae</taxon>
        <taxon>Myxococcus</taxon>
    </lineage>
</organism>
<proteinExistence type="predicted"/>
<feature type="transmembrane region" description="Helical" evidence="9">
    <location>
        <begin position="30"/>
        <end position="51"/>
    </location>
</feature>
<dbReference type="InterPro" id="IPR050297">
    <property type="entry name" value="LipidA_mod_glycosyltrf_83"/>
</dbReference>
<evidence type="ECO:0000256" key="9">
    <source>
        <dbReference type="SAM" id="Phobius"/>
    </source>
</evidence>
<dbReference type="PANTHER" id="PTHR33908:SF11">
    <property type="entry name" value="MEMBRANE PROTEIN"/>
    <property type="match status" value="1"/>
</dbReference>
<sequence length="611" mass="65797">MRVALPAGRGVCYPTEPMTSVRGRTGWTSVAQAALGCFLVAAFFGLGRTAPGLTLSFRMPFSASSSGELYQWLGHALLLVPGGVLLGLALAPWVAPAAVRLWRRLESLDARERLTGGVLVGVVAFLVARIGRFVFLLDRPVTDDEQAARFGGQVLASGRFLVELTDPLEAFPTLYLYVKDGMGSSFEWLGLQVAWALGELTGTGSLIFSLAAAVPAVAVAWVATRRLGPAWGAVGALLVLLSPMSALLSMTSHAHLLSRAALSVAVVFFVLAEEKGGRWWLGLGLMSGVSFLCRPFETLFFLAPFYLWVLWRLVRRELPVGACLGGLVLGWLPALVAFLAFNHAVTGDALLPARVSMYTFPAKLTQNDSSMLERFGANTSYNTLMLAVWFLGPVGLLLVGVGASWDRLTKLLLSSVLFLLGLALFHDNHGIHSVGPIHYSECAPALALVAVHGLKRLVDVARRAQLPPATLMAGMLGALVVGLGIFDVRNALALREQAHIHETMDAFLNDAGLGRAVVLAPQYAVAWNQVPAFRKVGSFVLEWAPPHPSYESDLIILRDGEGFARKLRPRFPDRRFFRLLPGKAPEPFRLEPIPDEAPAAAPVPAADGEPH</sequence>
<comment type="caution">
    <text evidence="11">The sequence shown here is derived from an EMBL/GenBank/DDBJ whole genome shotgun (WGS) entry which is preliminary data.</text>
</comment>
<keyword evidence="2" id="KW-1003">Cell membrane</keyword>
<evidence type="ECO:0000256" key="7">
    <source>
        <dbReference type="ARBA" id="ARBA00023136"/>
    </source>
</evidence>
<reference evidence="11 12" key="1">
    <citation type="submission" date="2016-10" db="EMBL/GenBank/DDBJ databases">
        <authorList>
            <person name="Varghese N."/>
            <person name="Submissions S."/>
        </authorList>
    </citation>
    <scope>NUCLEOTIDE SEQUENCE [LARGE SCALE GENOMIC DNA]</scope>
    <source>
        <strain evidence="11 12">DSM 16525</strain>
    </source>
</reference>
<keyword evidence="5 9" id="KW-0812">Transmembrane</keyword>
<evidence type="ECO:0000259" key="10">
    <source>
        <dbReference type="Pfam" id="PF13231"/>
    </source>
</evidence>
<gene>
    <name evidence="11" type="ORF">SAMN05443572_102462</name>
</gene>
<accession>A0ABY1C0M9</accession>
<dbReference type="PANTHER" id="PTHR33908">
    <property type="entry name" value="MANNOSYLTRANSFERASE YKCB-RELATED"/>
    <property type="match status" value="1"/>
</dbReference>
<dbReference type="InterPro" id="IPR038731">
    <property type="entry name" value="RgtA/B/C-like"/>
</dbReference>
<feature type="transmembrane region" description="Helical" evidence="9">
    <location>
        <begin position="318"/>
        <end position="341"/>
    </location>
</feature>
<evidence type="ECO:0000256" key="4">
    <source>
        <dbReference type="ARBA" id="ARBA00022679"/>
    </source>
</evidence>
<feature type="transmembrane region" description="Helical" evidence="9">
    <location>
        <begin position="72"/>
        <end position="94"/>
    </location>
</feature>
<keyword evidence="7 9" id="KW-0472">Membrane</keyword>
<evidence type="ECO:0000313" key="12">
    <source>
        <dbReference type="Proteomes" id="UP000183760"/>
    </source>
</evidence>
<keyword evidence="6 9" id="KW-1133">Transmembrane helix</keyword>
<feature type="transmembrane region" description="Helical" evidence="9">
    <location>
        <begin position="114"/>
        <end position="135"/>
    </location>
</feature>
<dbReference type="GO" id="GO:0016757">
    <property type="term" value="F:glycosyltransferase activity"/>
    <property type="evidence" value="ECO:0007669"/>
    <property type="project" value="UniProtKB-KW"/>
</dbReference>
<evidence type="ECO:0000256" key="3">
    <source>
        <dbReference type="ARBA" id="ARBA00022676"/>
    </source>
</evidence>
<feature type="transmembrane region" description="Helical" evidence="9">
    <location>
        <begin position="408"/>
        <end position="425"/>
    </location>
</feature>
<feature type="transmembrane region" description="Helical" evidence="9">
    <location>
        <begin position="230"/>
        <end position="249"/>
    </location>
</feature>
<keyword evidence="3 11" id="KW-0328">Glycosyltransferase</keyword>
<evidence type="ECO:0000256" key="8">
    <source>
        <dbReference type="SAM" id="MobiDB-lite"/>
    </source>
</evidence>
<dbReference type="EMBL" id="FOIB01000002">
    <property type="protein sequence ID" value="SET48983.1"/>
    <property type="molecule type" value="Genomic_DNA"/>
</dbReference>
<protein>
    <submittedName>
        <fullName evidence="11">Dolichyl-phosphate-mannose-protein mannosyltransferase</fullName>
    </submittedName>
</protein>
<evidence type="ECO:0000256" key="2">
    <source>
        <dbReference type="ARBA" id="ARBA00022475"/>
    </source>
</evidence>
<feature type="domain" description="Glycosyltransferase RgtA/B/C/D-like" evidence="10">
    <location>
        <begin position="197"/>
        <end position="328"/>
    </location>
</feature>
<feature type="region of interest" description="Disordered" evidence="8">
    <location>
        <begin position="584"/>
        <end position="611"/>
    </location>
</feature>
<feature type="transmembrane region" description="Helical" evidence="9">
    <location>
        <begin position="381"/>
        <end position="401"/>
    </location>
</feature>
<dbReference type="Pfam" id="PF13231">
    <property type="entry name" value="PMT_2"/>
    <property type="match status" value="1"/>
</dbReference>
<feature type="transmembrane region" description="Helical" evidence="9">
    <location>
        <begin position="466"/>
        <end position="486"/>
    </location>
</feature>
<evidence type="ECO:0000313" key="11">
    <source>
        <dbReference type="EMBL" id="SET48983.1"/>
    </source>
</evidence>
<keyword evidence="4" id="KW-0808">Transferase</keyword>
<keyword evidence="12" id="KW-1185">Reference proteome</keyword>
<comment type="subcellular location">
    <subcellularLocation>
        <location evidence="1">Cell membrane</location>
        <topology evidence="1">Multi-pass membrane protein</topology>
    </subcellularLocation>
</comment>
<evidence type="ECO:0000256" key="6">
    <source>
        <dbReference type="ARBA" id="ARBA00022989"/>
    </source>
</evidence>
<feature type="transmembrane region" description="Helical" evidence="9">
    <location>
        <begin position="278"/>
        <end position="311"/>
    </location>
</feature>
<feature type="compositionally biased region" description="Low complexity" evidence="8">
    <location>
        <begin position="596"/>
        <end position="611"/>
    </location>
</feature>
<evidence type="ECO:0000256" key="5">
    <source>
        <dbReference type="ARBA" id="ARBA00022692"/>
    </source>
</evidence>
<evidence type="ECO:0000256" key="1">
    <source>
        <dbReference type="ARBA" id="ARBA00004651"/>
    </source>
</evidence>
<dbReference type="Proteomes" id="UP000183760">
    <property type="component" value="Unassembled WGS sequence"/>
</dbReference>
<feature type="transmembrane region" description="Helical" evidence="9">
    <location>
        <begin position="206"/>
        <end position="224"/>
    </location>
</feature>